<evidence type="ECO:0000313" key="2">
    <source>
        <dbReference type="EMBL" id="KWU01647.1"/>
    </source>
</evidence>
<dbReference type="Pfam" id="PF02613">
    <property type="entry name" value="Nitrate_red_del"/>
    <property type="match status" value="1"/>
</dbReference>
<dbReference type="EMBL" id="LMXU01000009">
    <property type="protein sequence ID" value="KWU01647.1"/>
    <property type="molecule type" value="Genomic_DNA"/>
</dbReference>
<dbReference type="InterPro" id="IPR026269">
    <property type="entry name" value="DmsD-type"/>
</dbReference>
<dbReference type="GeneID" id="300178134"/>
<dbReference type="PANTHER" id="PTHR34227:SF13">
    <property type="entry name" value="TAT PROOFREADING CHAPERONE DMSD-RELATED"/>
    <property type="match status" value="1"/>
</dbReference>
<dbReference type="InterPro" id="IPR050289">
    <property type="entry name" value="TorD/DmsD_chaperones"/>
</dbReference>
<organism evidence="2 3">
    <name type="scientific">Vibrio toranzoniae</name>
    <dbReference type="NCBI Taxonomy" id="1194427"/>
    <lineage>
        <taxon>Bacteria</taxon>
        <taxon>Pseudomonadati</taxon>
        <taxon>Pseudomonadota</taxon>
        <taxon>Gammaproteobacteria</taxon>
        <taxon>Vibrionales</taxon>
        <taxon>Vibrionaceae</taxon>
        <taxon>Vibrio</taxon>
    </lineage>
</organism>
<keyword evidence="3" id="KW-1185">Reference proteome</keyword>
<reference evidence="2 3" key="1">
    <citation type="submission" date="2015-11" db="EMBL/GenBank/DDBJ databases">
        <title>Draft WGS of Vibrio toranzoniae.</title>
        <authorList>
            <person name="Lasa A."/>
            <person name="Romalde J.L."/>
        </authorList>
    </citation>
    <scope>NUCLEOTIDE SEQUENCE [LARGE SCALE GENOMIC DNA]</scope>
    <source>
        <strain evidence="2 3">Vb 10.8</strain>
    </source>
</reference>
<dbReference type="InterPro" id="IPR020945">
    <property type="entry name" value="DMSO/NO3_reduct_chaperone"/>
</dbReference>
<dbReference type="PIRSF" id="PIRSF004690">
    <property type="entry name" value="DmsD"/>
    <property type="match status" value="1"/>
</dbReference>
<sequence>MIIDTHKLLGSLFYQATNKEQLLDIVQALVESQVLSEGCLLALQNEQEDALAAEFSRLFEGVGDMPAPPWGSVYLDKDRVVFGASTVEYRQFLELNQIELDTGLREPEDQFGLMLFAHAYLLENNNIDSSRELLEYHLLTWSSVYLEKFNSVSELSFYKKLSNDVIDWLNQLTSEYDLNVATKKVYID</sequence>
<name>A0A109DA22_9VIBR</name>
<evidence type="ECO:0000256" key="1">
    <source>
        <dbReference type="ARBA" id="ARBA00023186"/>
    </source>
</evidence>
<evidence type="ECO:0000313" key="3">
    <source>
        <dbReference type="Proteomes" id="UP000057389"/>
    </source>
</evidence>
<dbReference type="Gene3D" id="1.10.3480.10">
    <property type="entry name" value="TorD-like"/>
    <property type="match status" value="1"/>
</dbReference>
<dbReference type="AlphaFoldDB" id="A0A109DA22"/>
<dbReference type="Proteomes" id="UP000057389">
    <property type="component" value="Unassembled WGS sequence"/>
</dbReference>
<dbReference type="PANTHER" id="PTHR34227">
    <property type="entry name" value="CHAPERONE PROTEIN YCDY"/>
    <property type="match status" value="1"/>
</dbReference>
<comment type="caution">
    <text evidence="2">The sequence shown here is derived from an EMBL/GenBank/DDBJ whole genome shotgun (WGS) entry which is preliminary data.</text>
</comment>
<gene>
    <name evidence="2" type="ORF">APQ14_04060</name>
</gene>
<keyword evidence="1" id="KW-0143">Chaperone</keyword>
<accession>A0A109DA22</accession>
<dbReference type="InterPro" id="IPR036411">
    <property type="entry name" value="TorD-like_sf"/>
</dbReference>
<dbReference type="OrthoDB" id="3174863at2"/>
<dbReference type="SUPFAM" id="SSF89155">
    <property type="entry name" value="TorD-like"/>
    <property type="match status" value="1"/>
</dbReference>
<protein>
    <submittedName>
        <fullName evidence="2">Dimethyl sulfoxide reductase</fullName>
    </submittedName>
</protein>
<proteinExistence type="predicted"/>
<dbReference type="RefSeq" id="WP_060467477.1">
    <property type="nucleotide sequence ID" value="NZ_AP025514.1"/>
</dbReference>